<dbReference type="Proteomes" id="UP000683291">
    <property type="component" value="Chromosome pJK7-1-1"/>
</dbReference>
<dbReference type="Pfam" id="PF09867">
    <property type="entry name" value="TagF_N"/>
    <property type="match status" value="1"/>
</dbReference>
<dbReference type="KEGG" id="sual:KDD17_17410"/>
<proteinExistence type="predicted"/>
<gene>
    <name evidence="1" type="primary">tagF</name>
    <name evidence="1" type="ORF">KDD17_17410</name>
</gene>
<evidence type="ECO:0000313" key="1">
    <source>
        <dbReference type="EMBL" id="QUJ78119.1"/>
    </source>
</evidence>
<name>A0A975JGJ8_9RHOB</name>
<protein>
    <submittedName>
        <fullName evidence="1">Type VI secretion system-associated protein TagF</fullName>
    </submittedName>
</protein>
<dbReference type="Gene3D" id="3.40.1730.10">
    <property type="entry name" value="pa0076 domain"/>
    <property type="match status" value="1"/>
</dbReference>
<dbReference type="EMBL" id="CP073582">
    <property type="protein sequence ID" value="QUJ78119.1"/>
    <property type="molecule type" value="Genomic_DNA"/>
</dbReference>
<dbReference type="RefSeq" id="WP_212706311.1">
    <property type="nucleotide sequence ID" value="NZ_CP073582.1"/>
</dbReference>
<keyword evidence="2" id="KW-1185">Reference proteome</keyword>
<dbReference type="InterPro" id="IPR038225">
    <property type="entry name" value="TagF_sf"/>
</dbReference>
<organism evidence="1 2">
    <name type="scientific">Sulfitobacter albidus</name>
    <dbReference type="NCBI Taxonomy" id="2829501"/>
    <lineage>
        <taxon>Bacteria</taxon>
        <taxon>Pseudomonadati</taxon>
        <taxon>Pseudomonadota</taxon>
        <taxon>Alphaproteobacteria</taxon>
        <taxon>Rhodobacterales</taxon>
        <taxon>Roseobacteraceae</taxon>
        <taxon>Sulfitobacter</taxon>
    </lineage>
</organism>
<dbReference type="AlphaFoldDB" id="A0A975JGJ8"/>
<evidence type="ECO:0000313" key="2">
    <source>
        <dbReference type="Proteomes" id="UP000683291"/>
    </source>
</evidence>
<dbReference type="InterPro" id="IPR017748">
    <property type="entry name" value="TagF"/>
</dbReference>
<accession>A0A975JGJ8</accession>
<sequence>MDLVIYGKHPAFGDFLSHGLPHPILHKLDAWLERVLPTVRKGLGDDWEAAWAAAPTLYFWLGPDIIGVPLLGLMAPSQDKVGRRFPLVLGLSDVITPPPVHRGHDATPFLALSAHLDRFEVPPDGTRGAATLAANFDPPALVGVPFEDGQDGTLWGHREDGDLGRLFADAADADAQKAQLGRSHWWHADTPTHYAGWLAANGLPDAEGLAWLLTARWRETDGAQRDD</sequence>
<reference evidence="1" key="1">
    <citation type="submission" date="2021-04" db="EMBL/GenBank/DDBJ databases">
        <title>Complete genome sequence for Sulfitobacter sp. strain JK7-1.</title>
        <authorList>
            <person name="Park S.-J."/>
        </authorList>
    </citation>
    <scope>NUCLEOTIDE SEQUENCE</scope>
    <source>
        <strain evidence="1">JK7-1</strain>
    </source>
</reference>
<dbReference type="NCBIfam" id="TIGR03373">
    <property type="entry name" value="VI_minor_4"/>
    <property type="match status" value="1"/>
</dbReference>